<name>A0ACA6AWL0_EHRCJ</name>
<accession>A0ACA6AWL0</accession>
<sequence>MLKMTIIQSQLETLIKDAFPEAEVTITSLVNDNNHYSIKVISNQFQGKSKLEQHRMIYKVLDGLNIHAIQIQTGCK</sequence>
<gene>
    <name evidence="1" type="ordered locus">Ecaj_0700</name>
</gene>
<evidence type="ECO:0000313" key="1">
    <source>
        <dbReference type="EMBL" id="AAZ68732.1"/>
    </source>
</evidence>
<dbReference type="Proteomes" id="UP000000435">
    <property type="component" value="Chromosome"/>
</dbReference>
<keyword evidence="2" id="KW-1185">Reference proteome</keyword>
<proteinExistence type="predicted"/>
<protein>
    <submittedName>
        <fullName evidence="1">BolA-like protein</fullName>
    </submittedName>
</protein>
<organism evidence="1 2">
    <name type="scientific">Ehrlichia canis (strain Jake)</name>
    <dbReference type="NCBI Taxonomy" id="269484"/>
    <lineage>
        <taxon>Bacteria</taxon>
        <taxon>Pseudomonadati</taxon>
        <taxon>Pseudomonadota</taxon>
        <taxon>Alphaproteobacteria</taxon>
        <taxon>Rickettsiales</taxon>
        <taxon>Anaplasmataceae</taxon>
        <taxon>Ehrlichia</taxon>
    </lineage>
</organism>
<reference evidence="2" key="1">
    <citation type="journal article" date="2006" name="J. Bacteriol.">
        <title>The genome of the obligately intracellular bacterium Ehrlichia canis reveals themes of complex membrane structure and immune evasion strategies.</title>
        <authorList>
            <person name="Mavromatis K."/>
            <person name="Doyle C.K."/>
            <person name="Lykidis A."/>
            <person name="Ivanova N."/>
            <person name="Francino M.P."/>
            <person name="Chain P."/>
            <person name="Shin M."/>
            <person name="Malfatti S."/>
            <person name="Larimer F."/>
            <person name="Copeland A."/>
            <person name="Detter J.C."/>
            <person name="Land M."/>
            <person name="Richardson P.M."/>
            <person name="Yu X.J."/>
            <person name="Walker D.H."/>
            <person name="McBride J.W."/>
            <person name="Kyrpides N.C."/>
        </authorList>
    </citation>
    <scope>NUCLEOTIDE SEQUENCE [LARGE SCALE GENOMIC DNA]</scope>
    <source>
        <strain evidence="2">Jake</strain>
    </source>
</reference>
<evidence type="ECO:0000313" key="2">
    <source>
        <dbReference type="Proteomes" id="UP000000435"/>
    </source>
</evidence>
<dbReference type="EMBL" id="CP000107">
    <property type="protein sequence ID" value="AAZ68732.1"/>
    <property type="molecule type" value="Genomic_DNA"/>
</dbReference>